<dbReference type="EMBL" id="CP119945">
    <property type="protein sequence ID" value="WFC99592.1"/>
    <property type="molecule type" value="Genomic_DNA"/>
</dbReference>
<accession>A0AAJ5YXT8</accession>
<evidence type="ECO:0000313" key="2">
    <source>
        <dbReference type="Proteomes" id="UP001219567"/>
    </source>
</evidence>
<protein>
    <submittedName>
        <fullName evidence="1">Uncharacterized protein</fullName>
    </submittedName>
</protein>
<name>A0AAJ5YXT8_9BASI</name>
<dbReference type="Gene3D" id="1.25.40.20">
    <property type="entry name" value="Ankyrin repeat-containing domain"/>
    <property type="match status" value="1"/>
</dbReference>
<dbReference type="InterPro" id="IPR036770">
    <property type="entry name" value="Ankyrin_rpt-contain_sf"/>
</dbReference>
<reference evidence="1 2" key="1">
    <citation type="submission" date="2023-03" db="EMBL/GenBank/DDBJ databases">
        <title>Mating type loci evolution in Malassezia.</title>
        <authorList>
            <person name="Coelho M.A."/>
        </authorList>
    </citation>
    <scope>NUCLEOTIDE SEQUENCE [LARGE SCALE GENOMIC DNA]</scope>
    <source>
        <strain evidence="1 2">CBS 9725</strain>
    </source>
</reference>
<proteinExistence type="predicted"/>
<keyword evidence="2" id="KW-1185">Reference proteome</keyword>
<evidence type="ECO:0000313" key="1">
    <source>
        <dbReference type="EMBL" id="WFC99592.1"/>
    </source>
</evidence>
<dbReference type="SUPFAM" id="SSF48403">
    <property type="entry name" value="Ankyrin repeat"/>
    <property type="match status" value="1"/>
</dbReference>
<dbReference type="AlphaFoldDB" id="A0AAJ5YXT8"/>
<dbReference type="Proteomes" id="UP001219567">
    <property type="component" value="Chromosome 3"/>
</dbReference>
<organism evidence="1 2">
    <name type="scientific">Malassezia yamatoensis</name>
    <dbReference type="NCBI Taxonomy" id="253288"/>
    <lineage>
        <taxon>Eukaryota</taxon>
        <taxon>Fungi</taxon>
        <taxon>Dikarya</taxon>
        <taxon>Basidiomycota</taxon>
        <taxon>Ustilaginomycotina</taxon>
        <taxon>Malasseziomycetes</taxon>
        <taxon>Malasseziales</taxon>
        <taxon>Malasseziaceae</taxon>
        <taxon>Malassezia</taxon>
    </lineage>
</organism>
<sequence>MDVYQTASELAYAPDILKAPLKNMLDTLESMVPSALRTNSMPRPCLAHLELLLRFILIHRATPNSFQGYVLAAAIHYQSLPLVSFLLAVGADPSLKDGIAIQLASKKGWLDGLRMLVERDDKQELQWKYHIHNLRETMHTLAALRAQRDRLIPRRIPELGRPKRQKLGDRFKLGTAHLKTAVRSQAWEIVVYMMQNKSVIPDVDTLRLMEALGMPN</sequence>
<gene>
    <name evidence="1" type="ORF">MYAM1_002337</name>
</gene>